<evidence type="ECO:0000256" key="1">
    <source>
        <dbReference type="SAM" id="Phobius"/>
    </source>
</evidence>
<dbReference type="Proteomes" id="UP000177751">
    <property type="component" value="Unassembled WGS sequence"/>
</dbReference>
<dbReference type="EMBL" id="MHPP01000003">
    <property type="protein sequence ID" value="OGZ85420.1"/>
    <property type="molecule type" value="Genomic_DNA"/>
</dbReference>
<accession>A0A1G2JGA9</accession>
<feature type="transmembrane region" description="Helical" evidence="1">
    <location>
        <begin position="20"/>
        <end position="43"/>
    </location>
</feature>
<protein>
    <submittedName>
        <fullName evidence="2">Uncharacterized protein</fullName>
    </submittedName>
</protein>
<dbReference type="STRING" id="1802229.A2401_03270"/>
<keyword evidence="1" id="KW-1133">Transmembrane helix</keyword>
<dbReference type="AlphaFoldDB" id="A0A1G2JGA9"/>
<keyword evidence="1" id="KW-0472">Membrane</keyword>
<sequence>MKLPSWLFWLEWVQKTIWDPFWWAILFLIILWIPFLRVWWWVFLPIMLARQLKTLYIWWIDWDFDYAKAKWVVLEITPPREVLIPLKAMEDVFSVAWPLLDVGNFRERWCDGELINGPYWFSWEIASTEGKVHFYIRCLAGHKPTLEMALYAHYPDLEIKEVPDYTKLVPPTVPNDEWDMYGEDWDFRNKEDCYPIKTYEKFFEPQGERISAEEKRIDPIIGLLEGMSRLGPGEHYWVQFITVPVPEHDEPGIYKDAQKVVNKIAKRPEKKKTTIMQDVMSLLSQLIMGPKKEGSGDSAKYYWEEDEETGEKQISLTPGEREILTEVEKKMSKPLFRTTMRGVYVAKRENWKSPNRIIMRSYAAHFATSNLNILGFQGATRPRIHYFWRRRRVFLRARKMFRNAVLRFPPLFPKRMSDDLQPIFSTEEMATMWHFPLRVSGMVSPTMANVESKKAGPPPNLPVDE</sequence>
<organism evidence="2 3">
    <name type="scientific">Candidatus Staskawiczbacteria bacterium RIFOXYC1_FULL_38_18</name>
    <dbReference type="NCBI Taxonomy" id="1802229"/>
    <lineage>
        <taxon>Bacteria</taxon>
        <taxon>Candidatus Staskawicziibacteriota</taxon>
    </lineage>
</organism>
<comment type="caution">
    <text evidence="2">The sequence shown here is derived from an EMBL/GenBank/DDBJ whole genome shotgun (WGS) entry which is preliminary data.</text>
</comment>
<name>A0A1G2JGA9_9BACT</name>
<reference evidence="2 3" key="1">
    <citation type="journal article" date="2016" name="Nat. Commun.">
        <title>Thousands of microbial genomes shed light on interconnected biogeochemical processes in an aquifer system.</title>
        <authorList>
            <person name="Anantharaman K."/>
            <person name="Brown C.T."/>
            <person name="Hug L.A."/>
            <person name="Sharon I."/>
            <person name="Castelle C.J."/>
            <person name="Probst A.J."/>
            <person name="Thomas B.C."/>
            <person name="Singh A."/>
            <person name="Wilkins M.J."/>
            <person name="Karaoz U."/>
            <person name="Brodie E.L."/>
            <person name="Williams K.H."/>
            <person name="Hubbard S.S."/>
            <person name="Banfield J.F."/>
        </authorList>
    </citation>
    <scope>NUCLEOTIDE SEQUENCE [LARGE SCALE GENOMIC DNA]</scope>
</reference>
<evidence type="ECO:0000313" key="2">
    <source>
        <dbReference type="EMBL" id="OGZ85420.1"/>
    </source>
</evidence>
<keyword evidence="1" id="KW-0812">Transmembrane</keyword>
<gene>
    <name evidence="2" type="ORF">A2401_03270</name>
</gene>
<proteinExistence type="predicted"/>
<evidence type="ECO:0000313" key="3">
    <source>
        <dbReference type="Proteomes" id="UP000177751"/>
    </source>
</evidence>